<dbReference type="EMBL" id="JAVDQD010000004">
    <property type="protein sequence ID" value="MDR6240286.1"/>
    <property type="molecule type" value="Genomic_DNA"/>
</dbReference>
<feature type="transmembrane region" description="Helical" evidence="1">
    <location>
        <begin position="53"/>
        <end position="73"/>
    </location>
</feature>
<keyword evidence="1" id="KW-0812">Transmembrane</keyword>
<feature type="domain" description="FecR protein" evidence="2">
    <location>
        <begin position="90"/>
        <end position="173"/>
    </location>
</feature>
<dbReference type="Pfam" id="PF04773">
    <property type="entry name" value="FecR"/>
    <property type="match status" value="1"/>
</dbReference>
<comment type="caution">
    <text evidence="4">The sequence shown here is derived from an EMBL/GenBank/DDBJ whole genome shotgun (WGS) entry which is preliminary data.</text>
</comment>
<dbReference type="GO" id="GO:0016989">
    <property type="term" value="F:sigma factor antagonist activity"/>
    <property type="evidence" value="ECO:0007669"/>
    <property type="project" value="TreeGrafter"/>
</dbReference>
<proteinExistence type="predicted"/>
<sequence>MQGELENRDKKLGRHVEEALRGGGMDLLEQHEMWREIDRATENKKRFSLRTMYQLAASVAFVMLGSWLIWYQLDKTQEVQTYIVKENIPGTRTVFDLPDGSTVKLIGKSAIKYREGFSEELRRVELLYGTGYFDVAKDKNRPFIAYSDEVDVKVLGTKFILANRDKHTNTKVLLESGEVLVKNKITEGFKMLKPGQYFEIYKNQIDKVGNLKEEELSWTRDVLVLENADAKTLVKQIEDWYGVRVTTVGMPKKKIVMSGSLKSLTLRETLDGLGFKYDIKDNGDVTLVWE</sequence>
<evidence type="ECO:0000313" key="5">
    <source>
        <dbReference type="Proteomes" id="UP001185092"/>
    </source>
</evidence>
<dbReference type="PANTHER" id="PTHR30273:SF2">
    <property type="entry name" value="PROTEIN FECR"/>
    <property type="match status" value="1"/>
</dbReference>
<protein>
    <submittedName>
        <fullName evidence="4">Ferric-dicitrate binding protein FerR (Iron transport regulator)</fullName>
    </submittedName>
</protein>
<feature type="domain" description="Protein FecR C-terminal" evidence="3">
    <location>
        <begin position="223"/>
        <end position="280"/>
    </location>
</feature>
<dbReference type="InterPro" id="IPR012373">
    <property type="entry name" value="Ferrdict_sens_TM"/>
</dbReference>
<accession>A0AAE3XQX6</accession>
<dbReference type="PANTHER" id="PTHR30273">
    <property type="entry name" value="PERIPLASMIC SIGNAL SENSOR AND SIGMA FACTOR ACTIVATOR FECR-RELATED"/>
    <property type="match status" value="1"/>
</dbReference>
<reference evidence="4" key="1">
    <citation type="submission" date="2023-07" db="EMBL/GenBank/DDBJ databases">
        <title>Genomic Encyclopedia of Type Strains, Phase IV (KMG-IV): sequencing the most valuable type-strain genomes for metagenomic binning, comparative biology and taxonomic classification.</title>
        <authorList>
            <person name="Goeker M."/>
        </authorList>
    </citation>
    <scope>NUCLEOTIDE SEQUENCE</scope>
    <source>
        <strain evidence="4">DSM 26174</strain>
    </source>
</reference>
<keyword evidence="5" id="KW-1185">Reference proteome</keyword>
<gene>
    <name evidence="4" type="ORF">HNQ88_003352</name>
</gene>
<dbReference type="RefSeq" id="WP_309940185.1">
    <property type="nucleotide sequence ID" value="NZ_AP025305.1"/>
</dbReference>
<dbReference type="Gene3D" id="3.55.50.30">
    <property type="match status" value="1"/>
</dbReference>
<dbReference type="Gene3D" id="2.60.120.1440">
    <property type="match status" value="1"/>
</dbReference>
<keyword evidence="1" id="KW-0472">Membrane</keyword>
<name>A0AAE3XQX6_9BACT</name>
<keyword evidence="1" id="KW-1133">Transmembrane helix</keyword>
<organism evidence="4 5">
    <name type="scientific">Aureibacter tunicatorum</name>
    <dbReference type="NCBI Taxonomy" id="866807"/>
    <lineage>
        <taxon>Bacteria</taxon>
        <taxon>Pseudomonadati</taxon>
        <taxon>Bacteroidota</taxon>
        <taxon>Cytophagia</taxon>
        <taxon>Cytophagales</taxon>
        <taxon>Persicobacteraceae</taxon>
        <taxon>Aureibacter</taxon>
    </lineage>
</organism>
<evidence type="ECO:0000313" key="4">
    <source>
        <dbReference type="EMBL" id="MDR6240286.1"/>
    </source>
</evidence>
<evidence type="ECO:0000259" key="3">
    <source>
        <dbReference type="Pfam" id="PF16344"/>
    </source>
</evidence>
<dbReference type="AlphaFoldDB" id="A0AAE3XQX6"/>
<dbReference type="InterPro" id="IPR006860">
    <property type="entry name" value="FecR"/>
</dbReference>
<dbReference type="InterPro" id="IPR032508">
    <property type="entry name" value="FecR_C"/>
</dbReference>
<dbReference type="Pfam" id="PF16344">
    <property type="entry name" value="FecR_C"/>
    <property type="match status" value="1"/>
</dbReference>
<evidence type="ECO:0000256" key="1">
    <source>
        <dbReference type="SAM" id="Phobius"/>
    </source>
</evidence>
<dbReference type="Proteomes" id="UP001185092">
    <property type="component" value="Unassembled WGS sequence"/>
</dbReference>
<dbReference type="PIRSF" id="PIRSF018266">
    <property type="entry name" value="FecR"/>
    <property type="match status" value="1"/>
</dbReference>
<evidence type="ECO:0000259" key="2">
    <source>
        <dbReference type="Pfam" id="PF04773"/>
    </source>
</evidence>